<reference evidence="2" key="1">
    <citation type="submission" date="2018-01" db="EMBL/GenBank/DDBJ databases">
        <title>Genome sequnecing of Lactobacillus formosensis KACC 18721.</title>
        <authorList>
            <person name="Kim S.-J."/>
            <person name="Heo J."/>
        </authorList>
    </citation>
    <scope>NUCLEOTIDE SEQUENCE</scope>
    <source>
        <strain evidence="2">KACC 18721</strain>
    </source>
</reference>
<name>A0A2P4R442_9LACO</name>
<evidence type="ECO:0000256" key="1">
    <source>
        <dbReference type="SAM" id="Phobius"/>
    </source>
</evidence>
<keyword evidence="1" id="KW-1133">Transmembrane helix</keyword>
<keyword evidence="1" id="KW-0812">Transmembrane</keyword>
<dbReference type="AlphaFoldDB" id="A0A2P4R442"/>
<comment type="caution">
    <text evidence="2">The sequence shown here is derived from an EMBL/GenBank/DDBJ whole genome shotgun (WGS) entry which is preliminary data.</text>
</comment>
<evidence type="ECO:0000313" key="2">
    <source>
        <dbReference type="EMBL" id="POH36002.1"/>
    </source>
</evidence>
<feature type="transmembrane region" description="Helical" evidence="1">
    <location>
        <begin position="27"/>
        <end position="48"/>
    </location>
</feature>
<proteinExistence type="predicted"/>
<organism evidence="2">
    <name type="scientific">Companilactobacillus formosensis</name>
    <dbReference type="NCBI Taxonomy" id="1617889"/>
    <lineage>
        <taxon>Bacteria</taxon>
        <taxon>Bacillati</taxon>
        <taxon>Bacillota</taxon>
        <taxon>Bacilli</taxon>
        <taxon>Lactobacillales</taxon>
        <taxon>Lactobacillaceae</taxon>
        <taxon>Companilactobacillus</taxon>
    </lineage>
</organism>
<dbReference type="EMBL" id="PPWZ01000090">
    <property type="protein sequence ID" value="POH36002.1"/>
    <property type="molecule type" value="Genomic_DNA"/>
</dbReference>
<protein>
    <submittedName>
        <fullName evidence="2">Transposase</fullName>
    </submittedName>
</protein>
<keyword evidence="1" id="KW-0472">Membrane</keyword>
<sequence length="74" mass="8722">MLTPEKLHQDVKEYNDESFKLIEKNPWLIPASVALLTFPIAVSIHGFWKNAILKKKLKIEREKTKQLKLENKLH</sequence>
<gene>
    <name evidence="2" type="ORF">C2R26_10420</name>
</gene>
<accession>A0A2P4R442</accession>